<feature type="domain" description="AD" evidence="1">
    <location>
        <begin position="73"/>
        <end position="167"/>
    </location>
</feature>
<dbReference type="Pfam" id="PF06372">
    <property type="entry name" value="Gemin6"/>
    <property type="match status" value="1"/>
</dbReference>
<organism evidence="2 3">
    <name type="scientific">Ooceraea biroi</name>
    <name type="common">Clonal raider ant</name>
    <name type="synonym">Cerapachys biroi</name>
    <dbReference type="NCBI Taxonomy" id="2015173"/>
    <lineage>
        <taxon>Eukaryota</taxon>
        <taxon>Metazoa</taxon>
        <taxon>Ecdysozoa</taxon>
        <taxon>Arthropoda</taxon>
        <taxon>Hexapoda</taxon>
        <taxon>Insecta</taxon>
        <taxon>Pterygota</taxon>
        <taxon>Neoptera</taxon>
        <taxon>Endopterygota</taxon>
        <taxon>Hymenoptera</taxon>
        <taxon>Apocrita</taxon>
        <taxon>Aculeata</taxon>
        <taxon>Formicoidea</taxon>
        <taxon>Formicidae</taxon>
        <taxon>Dorylinae</taxon>
        <taxon>Ooceraea</taxon>
    </lineage>
</organism>
<dbReference type="PANTHER" id="PTHR14710:SF2">
    <property type="entry name" value="GEM-ASSOCIATED PROTEIN 6"/>
    <property type="match status" value="1"/>
</dbReference>
<dbReference type="InterPro" id="IPR046856">
    <property type="entry name" value="Gemin6_C"/>
</dbReference>
<dbReference type="Gene3D" id="2.30.30.100">
    <property type="match status" value="1"/>
</dbReference>
<dbReference type="EMBL" id="QOIP01000012">
    <property type="protein sequence ID" value="RLU15974.1"/>
    <property type="molecule type" value="Genomic_DNA"/>
</dbReference>
<dbReference type="GO" id="GO:0000245">
    <property type="term" value="P:spliceosomal complex assembly"/>
    <property type="evidence" value="ECO:0007669"/>
    <property type="project" value="InterPro"/>
</dbReference>
<name>A0A3L8D6T7_OOCBI</name>
<dbReference type="OrthoDB" id="77463at2759"/>
<proteinExistence type="predicted"/>
<evidence type="ECO:0000259" key="1">
    <source>
        <dbReference type="PROSITE" id="PS52001"/>
    </source>
</evidence>
<dbReference type="InterPro" id="IPR047574">
    <property type="entry name" value="AD"/>
</dbReference>
<dbReference type="GO" id="GO:0032797">
    <property type="term" value="C:SMN complex"/>
    <property type="evidence" value="ECO:0007669"/>
    <property type="project" value="TreeGrafter"/>
</dbReference>
<comment type="caution">
    <text evidence="2">The sequence shown here is derived from an EMBL/GenBank/DDBJ whole genome shotgun (WGS) entry which is preliminary data.</text>
</comment>
<sequence>MSEQTEDTNFSHKIYKNDPTLFISYVEKEVKITMKDGNVQCGVIYTIDPVSESIVLLQSGESTQYKLKIISGHAIENIEVTSEAKTDVPELFLPVNTKLSLTAMTKRKNIVMQLLLDNRFPVREEGDALVIENIMSIDPPYYPENCACTNSIILSRIQNILTRASVE</sequence>
<dbReference type="GO" id="GO:0005634">
    <property type="term" value="C:nucleus"/>
    <property type="evidence" value="ECO:0007669"/>
    <property type="project" value="InterPro"/>
</dbReference>
<accession>A0A3L8D6T7</accession>
<dbReference type="PROSITE" id="PS52001">
    <property type="entry name" value="AD"/>
    <property type="match status" value="1"/>
</dbReference>
<evidence type="ECO:0000313" key="2">
    <source>
        <dbReference type="EMBL" id="RLU15974.1"/>
    </source>
</evidence>
<dbReference type="PANTHER" id="PTHR14710">
    <property type="entry name" value="GEM-ASSOCIATED PROTEIN 6"/>
    <property type="match status" value="1"/>
</dbReference>
<dbReference type="GO" id="GO:0000387">
    <property type="term" value="P:spliceosomal snRNP assembly"/>
    <property type="evidence" value="ECO:0007669"/>
    <property type="project" value="TreeGrafter"/>
</dbReference>
<dbReference type="InterPro" id="IPR046857">
    <property type="entry name" value="Gemin6_Sm-like_dom"/>
</dbReference>
<protein>
    <recommendedName>
        <fullName evidence="1">AD domain-containing protein</fullName>
    </recommendedName>
</protein>
<dbReference type="Pfam" id="PF20417">
    <property type="entry name" value="Gemin6_C"/>
    <property type="match status" value="1"/>
</dbReference>
<dbReference type="Proteomes" id="UP000279307">
    <property type="component" value="Chromosome 12"/>
</dbReference>
<reference evidence="2 3" key="1">
    <citation type="journal article" date="2018" name="Genome Res.">
        <title>The genomic architecture and molecular evolution of ant odorant receptors.</title>
        <authorList>
            <person name="McKenzie S.K."/>
            <person name="Kronauer D.J.C."/>
        </authorList>
    </citation>
    <scope>NUCLEOTIDE SEQUENCE [LARGE SCALE GENOMIC DNA]</scope>
    <source>
        <strain evidence="2">Clonal line C1</strain>
    </source>
</reference>
<evidence type="ECO:0000313" key="3">
    <source>
        <dbReference type="Proteomes" id="UP000279307"/>
    </source>
</evidence>
<dbReference type="AlphaFoldDB" id="A0A3L8D6T7"/>
<dbReference type="CDD" id="cd11676">
    <property type="entry name" value="Gemin6"/>
    <property type="match status" value="1"/>
</dbReference>
<dbReference type="InterPro" id="IPR009422">
    <property type="entry name" value="Gemin6"/>
</dbReference>
<gene>
    <name evidence="2" type="ORF">DMN91_011732</name>
</gene>